<dbReference type="GeneID" id="17289797"/>
<evidence type="ECO:0000313" key="3">
    <source>
        <dbReference type="EnsemblProtists" id="EKX33065"/>
    </source>
</evidence>
<reference evidence="2 4" key="1">
    <citation type="journal article" date="2012" name="Nature">
        <title>Algal genomes reveal evolutionary mosaicism and the fate of nucleomorphs.</title>
        <authorList>
            <consortium name="DOE Joint Genome Institute"/>
            <person name="Curtis B.A."/>
            <person name="Tanifuji G."/>
            <person name="Burki F."/>
            <person name="Gruber A."/>
            <person name="Irimia M."/>
            <person name="Maruyama S."/>
            <person name="Arias M.C."/>
            <person name="Ball S.G."/>
            <person name="Gile G.H."/>
            <person name="Hirakawa Y."/>
            <person name="Hopkins J.F."/>
            <person name="Kuo A."/>
            <person name="Rensing S.A."/>
            <person name="Schmutz J."/>
            <person name="Symeonidi A."/>
            <person name="Elias M."/>
            <person name="Eveleigh R.J."/>
            <person name="Herman E.K."/>
            <person name="Klute M.J."/>
            <person name="Nakayama T."/>
            <person name="Obornik M."/>
            <person name="Reyes-Prieto A."/>
            <person name="Armbrust E.V."/>
            <person name="Aves S.J."/>
            <person name="Beiko R.G."/>
            <person name="Coutinho P."/>
            <person name="Dacks J.B."/>
            <person name="Durnford D.G."/>
            <person name="Fast N.M."/>
            <person name="Green B.R."/>
            <person name="Grisdale C.J."/>
            <person name="Hempel F."/>
            <person name="Henrissat B."/>
            <person name="Hoppner M.P."/>
            <person name="Ishida K."/>
            <person name="Kim E."/>
            <person name="Koreny L."/>
            <person name="Kroth P.G."/>
            <person name="Liu Y."/>
            <person name="Malik S.B."/>
            <person name="Maier U.G."/>
            <person name="McRose D."/>
            <person name="Mock T."/>
            <person name="Neilson J.A."/>
            <person name="Onodera N.T."/>
            <person name="Poole A.M."/>
            <person name="Pritham E.J."/>
            <person name="Richards T.A."/>
            <person name="Rocap G."/>
            <person name="Roy S.W."/>
            <person name="Sarai C."/>
            <person name="Schaack S."/>
            <person name="Shirato S."/>
            <person name="Slamovits C.H."/>
            <person name="Spencer D.F."/>
            <person name="Suzuki S."/>
            <person name="Worden A.Z."/>
            <person name="Zauner S."/>
            <person name="Barry K."/>
            <person name="Bell C."/>
            <person name="Bharti A.K."/>
            <person name="Crow J.A."/>
            <person name="Grimwood J."/>
            <person name="Kramer R."/>
            <person name="Lindquist E."/>
            <person name="Lucas S."/>
            <person name="Salamov A."/>
            <person name="McFadden G.I."/>
            <person name="Lane C.E."/>
            <person name="Keeling P.J."/>
            <person name="Gray M.W."/>
            <person name="Grigoriev I.V."/>
            <person name="Archibald J.M."/>
        </authorList>
    </citation>
    <scope>NUCLEOTIDE SEQUENCE</scope>
    <source>
        <strain evidence="2 4">CCMP2712</strain>
    </source>
</reference>
<name>L1IB36_GUITC</name>
<keyword evidence="1" id="KW-0812">Transmembrane</keyword>
<dbReference type="KEGG" id="gtt:GUITHDRAFT_120759"/>
<dbReference type="OrthoDB" id="10691937at2759"/>
<evidence type="ECO:0000313" key="2">
    <source>
        <dbReference type="EMBL" id="EKX33065.1"/>
    </source>
</evidence>
<dbReference type="EMBL" id="JH993158">
    <property type="protein sequence ID" value="EKX33065.1"/>
    <property type="molecule type" value="Genomic_DNA"/>
</dbReference>
<keyword evidence="4" id="KW-1185">Reference proteome</keyword>
<reference evidence="3" key="3">
    <citation type="submission" date="2016-03" db="UniProtKB">
        <authorList>
            <consortium name="EnsemblProtists"/>
        </authorList>
    </citation>
    <scope>IDENTIFICATION</scope>
</reference>
<organism evidence="2">
    <name type="scientific">Guillardia theta (strain CCMP2712)</name>
    <name type="common">Cryptophyte</name>
    <dbReference type="NCBI Taxonomy" id="905079"/>
    <lineage>
        <taxon>Eukaryota</taxon>
        <taxon>Cryptophyceae</taxon>
        <taxon>Pyrenomonadales</taxon>
        <taxon>Geminigeraceae</taxon>
        <taxon>Guillardia</taxon>
    </lineage>
</organism>
<accession>L1IB36</accession>
<protein>
    <submittedName>
        <fullName evidence="2 3">Uncharacterized protein</fullName>
    </submittedName>
</protein>
<sequence>MLESTNASLFKAGDLILIDAEIFKVGQVTGNSITVSERALGGTTAAQHLPGASVVLFYPGTALEKAIPASTAGALETVSVASVSGFKVGHTIAINDEFMFVASVDVTNKQLGVYRGYSQSAGTKTPAQAAGSLVGLYNPTTAVARIKAAVTAADTSITVFTTRGFTANMYIQIDEEIMKITSLTSTSFTVLRGQAQTTAAAHVVGAEYRSLTLETVTLLPTALASPLAKDDTSMTVISFEGMKVGLYMHMYDYSYDDGSNYFHEIVQITSITGTTVGIERGLFGTTVSIRDPWPARTVVSIATSVFKLTSDLTKCTLPCSSTIESSPSYPLDTTSLGLAIGDYLTLFFDWYEILKVTDFNETSITVDRGVFGSGTNNWNKGEPILTKLSSATSLPKYYTDAYVETKLPVLPRLQGAVGSDATSITLADVSSSQSGYSSIPGGSYIVIDTEVLYVPTTPTSSTFEVQPANITNRTEHAKDAYVLVVGNPSYLTDAISDKADTIISVKDNSGFQPGQYVVVYNGEMNGNKKDSPELMLINDVLTSNQLNVTRGINPIEAQCSGLSWCYQPRAHSSGDVVFVHDNVYVNSQTGIAPGDYVEMVIAFPVVPEIALVTASSPNLLNIKHGQFGTLSFFPFSPWGGWMSVASRYGLRSAILVAPLTNNATFIIVNDATGLFQYDVIAIGQELLQITSLANNLVGVTRSVQGSLATSHAQGSSVTYVRSSTTALASSPTQTAAGRRLLQTVSAGISASATQIAVSGTMPAQGTNILVDDEVMLVLAVDKTTSTITVARAQQGTAAAAHSASAEIELSIGAQYFMSTIIGATGVLQSISGSNAGLYARPLITNPDTTDATPMLYLDGLAVIQSPAKLPSAPVLSLNYLAPALTSYPGAIPSLIMPSVSYPVVYSPAKYSSDPLYYQDRMDGYDLMRPRSAVLEGSSNKINGTSPVYVLDSFGQMLGDHVTGSETLRVTLQALATALATTPVLSSSVSSTARVTASYSITQESSSLGSVWGAPSKVYSPFLGYSIKSVAASGTISPAALSNAVLDSTSTTVTLSASVTFITSGSYIRIDNEVMLVTAVAGSSLTVVRGQRQTYATTHAAQASVYSDCVGRLYAEPSLEGGEPAVLDFDGNTVTVVSGGSGYLSSSKIHACGSATRCDYSVATANTCSLTFTASLGSAVQEVYLNNTVAARALGGQLSGLTSSSSRFILWKTQSRKVSTTLPSSTPASPSATTATTTPAGSSINVGAIVGGVIGGVAGAALLGFLAYKLLAPATVVKSPVEEMVPVYLPQTYPVLPVDYASAAPMPLQTPVYGQQPMAYGM</sequence>
<dbReference type="HOGENOM" id="CLU_007700_0_0_1"/>
<feature type="transmembrane region" description="Helical" evidence="1">
    <location>
        <begin position="1245"/>
        <end position="1267"/>
    </location>
</feature>
<proteinExistence type="predicted"/>
<keyword evidence="1" id="KW-0472">Membrane</keyword>
<dbReference type="Proteomes" id="UP000011087">
    <property type="component" value="Unassembled WGS sequence"/>
</dbReference>
<dbReference type="PaxDb" id="55529-EKX33065"/>
<dbReference type="EnsemblProtists" id="EKX33065">
    <property type="protein sequence ID" value="EKX33065"/>
    <property type="gene ID" value="GUITHDRAFT_120759"/>
</dbReference>
<keyword evidence="1" id="KW-1133">Transmembrane helix</keyword>
<reference evidence="4" key="2">
    <citation type="submission" date="2012-11" db="EMBL/GenBank/DDBJ databases">
        <authorList>
            <person name="Kuo A."/>
            <person name="Curtis B.A."/>
            <person name="Tanifuji G."/>
            <person name="Burki F."/>
            <person name="Gruber A."/>
            <person name="Irimia M."/>
            <person name="Maruyama S."/>
            <person name="Arias M.C."/>
            <person name="Ball S.G."/>
            <person name="Gile G.H."/>
            <person name="Hirakawa Y."/>
            <person name="Hopkins J.F."/>
            <person name="Rensing S.A."/>
            <person name="Schmutz J."/>
            <person name="Symeonidi A."/>
            <person name="Elias M."/>
            <person name="Eveleigh R.J."/>
            <person name="Herman E.K."/>
            <person name="Klute M.J."/>
            <person name="Nakayama T."/>
            <person name="Obornik M."/>
            <person name="Reyes-Prieto A."/>
            <person name="Armbrust E.V."/>
            <person name="Aves S.J."/>
            <person name="Beiko R.G."/>
            <person name="Coutinho P."/>
            <person name="Dacks J.B."/>
            <person name="Durnford D.G."/>
            <person name="Fast N.M."/>
            <person name="Green B.R."/>
            <person name="Grisdale C."/>
            <person name="Hempe F."/>
            <person name="Henrissat B."/>
            <person name="Hoppner M.P."/>
            <person name="Ishida K.-I."/>
            <person name="Kim E."/>
            <person name="Koreny L."/>
            <person name="Kroth P.G."/>
            <person name="Liu Y."/>
            <person name="Malik S.-B."/>
            <person name="Maier U.G."/>
            <person name="McRose D."/>
            <person name="Mock T."/>
            <person name="Neilson J.A."/>
            <person name="Onodera N.T."/>
            <person name="Poole A.M."/>
            <person name="Pritham E.J."/>
            <person name="Richards T.A."/>
            <person name="Rocap G."/>
            <person name="Roy S.W."/>
            <person name="Sarai C."/>
            <person name="Schaack S."/>
            <person name="Shirato S."/>
            <person name="Slamovits C.H."/>
            <person name="Spencer D.F."/>
            <person name="Suzuki S."/>
            <person name="Worden A.Z."/>
            <person name="Zauner S."/>
            <person name="Barry K."/>
            <person name="Bell C."/>
            <person name="Bharti A.K."/>
            <person name="Crow J.A."/>
            <person name="Grimwood J."/>
            <person name="Kramer R."/>
            <person name="Lindquist E."/>
            <person name="Lucas S."/>
            <person name="Salamov A."/>
            <person name="McFadden G.I."/>
            <person name="Lane C.E."/>
            <person name="Keeling P.J."/>
            <person name="Gray M.W."/>
            <person name="Grigoriev I.V."/>
            <person name="Archibald J.M."/>
        </authorList>
    </citation>
    <scope>NUCLEOTIDE SEQUENCE</scope>
    <source>
        <strain evidence="4">CCMP2712</strain>
    </source>
</reference>
<dbReference type="RefSeq" id="XP_005820045.1">
    <property type="nucleotide sequence ID" value="XM_005819988.1"/>
</dbReference>
<evidence type="ECO:0000313" key="4">
    <source>
        <dbReference type="Proteomes" id="UP000011087"/>
    </source>
</evidence>
<gene>
    <name evidence="2" type="ORF">GUITHDRAFT_120759</name>
</gene>
<evidence type="ECO:0000256" key="1">
    <source>
        <dbReference type="SAM" id="Phobius"/>
    </source>
</evidence>